<accession>A0A3B0SGZ9</accession>
<organism evidence="1">
    <name type="scientific">hydrothermal vent metagenome</name>
    <dbReference type="NCBI Taxonomy" id="652676"/>
    <lineage>
        <taxon>unclassified sequences</taxon>
        <taxon>metagenomes</taxon>
        <taxon>ecological metagenomes</taxon>
    </lineage>
</organism>
<sequence length="191" mass="21407">MKITAFLYTLAFTLAIASGASAQENDENASPSLADRFHIANKPYSELRDRWGWSERRAYDRAISKFPVFAACRKNGTSTAMPALNWAVIREQEQAEICLFLLAEYLGPPEALVAWLKGIGFSATLRGKGGTWTSGRPGTVFSGYQLNARDELYIRGFRFRLARRYGRRISISVKFDAKGIAKSANVNIKWE</sequence>
<evidence type="ECO:0000313" key="1">
    <source>
        <dbReference type="EMBL" id="VAW00257.1"/>
    </source>
</evidence>
<name>A0A3B0SGZ9_9ZZZZ</name>
<dbReference type="AlphaFoldDB" id="A0A3B0SGZ9"/>
<proteinExistence type="predicted"/>
<protein>
    <submittedName>
        <fullName evidence="1">Uncharacterized protein</fullName>
    </submittedName>
</protein>
<reference evidence="1" key="1">
    <citation type="submission" date="2018-06" db="EMBL/GenBank/DDBJ databases">
        <authorList>
            <person name="Zhirakovskaya E."/>
        </authorList>
    </citation>
    <scope>NUCLEOTIDE SEQUENCE</scope>
</reference>
<gene>
    <name evidence="1" type="ORF">MNBD_ALPHA07-2125</name>
</gene>
<dbReference type="EMBL" id="UOEG01000204">
    <property type="protein sequence ID" value="VAW00257.1"/>
    <property type="molecule type" value="Genomic_DNA"/>
</dbReference>